<accession>A0A9X1FWJ2</accession>
<evidence type="ECO:0000313" key="3">
    <source>
        <dbReference type="Proteomes" id="UP001138661"/>
    </source>
</evidence>
<evidence type="ECO:0000259" key="1">
    <source>
        <dbReference type="Pfam" id="PF07866"/>
    </source>
</evidence>
<protein>
    <recommendedName>
        <fullName evidence="1">DUF1653 domain-containing protein</fullName>
    </recommendedName>
</protein>
<gene>
    <name evidence="2" type="ORF">KX928_10445</name>
</gene>
<dbReference type="Pfam" id="PF07866">
    <property type="entry name" value="DUF1653"/>
    <property type="match status" value="1"/>
</dbReference>
<proteinExistence type="predicted"/>
<dbReference type="InterPro" id="IPR023387">
    <property type="entry name" value="DUF1653-like_dom"/>
</dbReference>
<feature type="domain" description="DUF1653" evidence="1">
    <location>
        <begin position="45"/>
        <end position="88"/>
    </location>
</feature>
<dbReference type="EMBL" id="JAHXDN010000002">
    <property type="protein sequence ID" value="MBW4708203.1"/>
    <property type="molecule type" value="Genomic_DNA"/>
</dbReference>
<keyword evidence="3" id="KW-1185">Reference proteome</keyword>
<comment type="caution">
    <text evidence="2">The sequence shown here is derived from an EMBL/GenBank/DDBJ whole genome shotgun (WGS) entry which is preliminary data.</text>
</comment>
<reference evidence="2" key="1">
    <citation type="submission" date="2021-07" db="EMBL/GenBank/DDBJ databases">
        <title>Roseobacter insulae sp. nov., isolated from a tidal flat.</title>
        <authorList>
            <person name="Park S."/>
            <person name="Yoon J.-H."/>
        </authorList>
    </citation>
    <scope>NUCLEOTIDE SEQUENCE</scope>
    <source>
        <strain evidence="2">YSTF-M11</strain>
    </source>
</reference>
<dbReference type="AlphaFoldDB" id="A0A9X1FWJ2"/>
<name>A0A9X1FWJ2_9RHOB</name>
<dbReference type="Proteomes" id="UP001138661">
    <property type="component" value="Unassembled WGS sequence"/>
</dbReference>
<organism evidence="2 3">
    <name type="scientific">Roseobacter insulae</name>
    <dbReference type="NCBI Taxonomy" id="2859783"/>
    <lineage>
        <taxon>Bacteria</taxon>
        <taxon>Pseudomonadati</taxon>
        <taxon>Pseudomonadota</taxon>
        <taxon>Alphaproteobacteria</taxon>
        <taxon>Rhodobacterales</taxon>
        <taxon>Roseobacteraceae</taxon>
        <taxon>Roseobacter</taxon>
    </lineage>
</organism>
<dbReference type="RefSeq" id="WP_219501724.1">
    <property type="nucleotide sequence ID" value="NZ_JAHXDN010000002.1"/>
</dbReference>
<sequence length="100" mass="11430">MMRVSVIHRLLAARRLWRVPFMAAGRRTRTMTGPGGLRAPDWAATHRHRKGGLYRVLARGILESDRSDVVIYDDPDGTVWVRCAREFEDGRFIPEKPASN</sequence>
<evidence type="ECO:0000313" key="2">
    <source>
        <dbReference type="EMBL" id="MBW4708203.1"/>
    </source>
</evidence>